<dbReference type="PROSITE" id="PS50943">
    <property type="entry name" value="HTH_CROC1"/>
    <property type="match status" value="1"/>
</dbReference>
<name>A0ABZ1K3X3_9ACTN</name>
<dbReference type="EMBL" id="CP108135">
    <property type="protein sequence ID" value="WTP67165.1"/>
    <property type="molecule type" value="Genomic_DNA"/>
</dbReference>
<evidence type="ECO:0000313" key="2">
    <source>
        <dbReference type="EMBL" id="WTP67165.1"/>
    </source>
</evidence>
<dbReference type="InterPro" id="IPR001387">
    <property type="entry name" value="Cro/C1-type_HTH"/>
</dbReference>
<accession>A0ABZ1K3X3</accession>
<organism evidence="2 3">
    <name type="scientific">[Kitasatospora] papulosa</name>
    <dbReference type="NCBI Taxonomy" id="1464011"/>
    <lineage>
        <taxon>Bacteria</taxon>
        <taxon>Bacillati</taxon>
        <taxon>Actinomycetota</taxon>
        <taxon>Actinomycetes</taxon>
        <taxon>Kitasatosporales</taxon>
        <taxon>Streptomycetaceae</taxon>
        <taxon>Streptomyces</taxon>
    </lineage>
</organism>
<dbReference type="Proteomes" id="UP001622496">
    <property type="component" value="Chromosome"/>
</dbReference>
<gene>
    <name evidence="2" type="ORF">OG560_17770</name>
</gene>
<feature type="domain" description="HTH cro/C1-type" evidence="1">
    <location>
        <begin position="20"/>
        <end position="62"/>
    </location>
</feature>
<proteinExistence type="predicted"/>
<dbReference type="SUPFAM" id="SSF47413">
    <property type="entry name" value="lambda repressor-like DNA-binding domains"/>
    <property type="match status" value="1"/>
</dbReference>
<dbReference type="RefSeq" id="WP_406188404.1">
    <property type="nucleotide sequence ID" value="NZ_CP108135.1"/>
</dbReference>
<evidence type="ECO:0000313" key="3">
    <source>
        <dbReference type="Proteomes" id="UP001622496"/>
    </source>
</evidence>
<keyword evidence="3" id="KW-1185">Reference proteome</keyword>
<reference evidence="2 3" key="1">
    <citation type="submission" date="2022-10" db="EMBL/GenBank/DDBJ databases">
        <title>The complete genomes of actinobacterial strains from the NBC collection.</title>
        <authorList>
            <person name="Joergensen T.S."/>
            <person name="Alvarez Arevalo M."/>
            <person name="Sterndorff E.B."/>
            <person name="Faurdal D."/>
            <person name="Vuksanovic O."/>
            <person name="Mourched A.-S."/>
            <person name="Charusanti P."/>
            <person name="Shaw S."/>
            <person name="Blin K."/>
            <person name="Weber T."/>
        </authorList>
    </citation>
    <scope>NUCLEOTIDE SEQUENCE [LARGE SCALE GENOMIC DNA]</scope>
    <source>
        <strain evidence="2 3">NBC_00185</strain>
    </source>
</reference>
<sequence length="75" mass="8120">MYDRALLQALATDKGDRHYTDLAERLKVAPATAWRLWTGKTAPSARVAAAVEQVYGLPASRLLKLAPSEQVKAAA</sequence>
<dbReference type="InterPro" id="IPR010982">
    <property type="entry name" value="Lambda_DNA-bd_dom_sf"/>
</dbReference>
<protein>
    <submittedName>
        <fullName evidence="2">AsnC family transcriptional regulator</fullName>
    </submittedName>
</protein>
<evidence type="ECO:0000259" key="1">
    <source>
        <dbReference type="PROSITE" id="PS50943"/>
    </source>
</evidence>